<evidence type="ECO:0000313" key="2">
    <source>
        <dbReference type="Proteomes" id="UP000772434"/>
    </source>
</evidence>
<sequence length="245" mass="26910">MSDVKLSTVTGTTPAVDCTYLAAKSIPKAKALLIFQPSANLPWLGDFAVQPAWINNHYTHHASLARTGTHPAPLARTLARTMHAPRITCTHPQNDDGSELGPVDTHALARTTLRICTHQARTTHRLHGKMVGGNGYMYIIVGLKGGVTQARIYAEPISSVPRLTFNEAVSFVGANRGVGYKVVHELYECNGNIKGVWWVGSEKFTGTTRLKAYLIEVRQRELVVAENSDLLAVTWTSKMEEDLIH</sequence>
<dbReference type="AlphaFoldDB" id="A0A9P5P8E7"/>
<accession>A0A9P5P8E7</accession>
<evidence type="ECO:0000313" key="1">
    <source>
        <dbReference type="EMBL" id="KAF9048172.1"/>
    </source>
</evidence>
<dbReference type="Proteomes" id="UP000772434">
    <property type="component" value="Unassembled WGS sequence"/>
</dbReference>
<reference evidence="1" key="1">
    <citation type="submission" date="2020-11" db="EMBL/GenBank/DDBJ databases">
        <authorList>
            <consortium name="DOE Joint Genome Institute"/>
            <person name="Ahrendt S."/>
            <person name="Riley R."/>
            <person name="Andreopoulos W."/>
            <person name="Labutti K."/>
            <person name="Pangilinan J."/>
            <person name="Ruiz-Duenas F.J."/>
            <person name="Barrasa J.M."/>
            <person name="Sanchez-Garcia M."/>
            <person name="Camarero S."/>
            <person name="Miyauchi S."/>
            <person name="Serrano A."/>
            <person name="Linde D."/>
            <person name="Babiker R."/>
            <person name="Drula E."/>
            <person name="Ayuso-Fernandez I."/>
            <person name="Pacheco R."/>
            <person name="Padilla G."/>
            <person name="Ferreira P."/>
            <person name="Barriuso J."/>
            <person name="Kellner H."/>
            <person name="Castanera R."/>
            <person name="Alfaro M."/>
            <person name="Ramirez L."/>
            <person name="Pisabarro A.G."/>
            <person name="Kuo A."/>
            <person name="Tritt A."/>
            <person name="Lipzen A."/>
            <person name="He G."/>
            <person name="Yan M."/>
            <person name="Ng V."/>
            <person name="Cullen D."/>
            <person name="Martin F."/>
            <person name="Rosso M.-N."/>
            <person name="Henrissat B."/>
            <person name="Hibbett D."/>
            <person name="Martinez A.T."/>
            <person name="Grigoriev I.V."/>
        </authorList>
    </citation>
    <scope>NUCLEOTIDE SEQUENCE</scope>
    <source>
        <strain evidence="1">AH 40177</strain>
    </source>
</reference>
<protein>
    <submittedName>
        <fullName evidence="1">Uncharacterized protein</fullName>
    </submittedName>
</protein>
<name>A0A9P5P8E7_9AGAR</name>
<gene>
    <name evidence="1" type="ORF">BDP27DRAFT_1373785</name>
</gene>
<dbReference type="EMBL" id="JADNRY010000486">
    <property type="protein sequence ID" value="KAF9048172.1"/>
    <property type="molecule type" value="Genomic_DNA"/>
</dbReference>
<organism evidence="1 2">
    <name type="scientific">Rhodocollybia butyracea</name>
    <dbReference type="NCBI Taxonomy" id="206335"/>
    <lineage>
        <taxon>Eukaryota</taxon>
        <taxon>Fungi</taxon>
        <taxon>Dikarya</taxon>
        <taxon>Basidiomycota</taxon>
        <taxon>Agaricomycotina</taxon>
        <taxon>Agaricomycetes</taxon>
        <taxon>Agaricomycetidae</taxon>
        <taxon>Agaricales</taxon>
        <taxon>Marasmiineae</taxon>
        <taxon>Omphalotaceae</taxon>
        <taxon>Rhodocollybia</taxon>
    </lineage>
</organism>
<keyword evidence="2" id="KW-1185">Reference proteome</keyword>
<comment type="caution">
    <text evidence="1">The sequence shown here is derived from an EMBL/GenBank/DDBJ whole genome shotgun (WGS) entry which is preliminary data.</text>
</comment>
<proteinExistence type="predicted"/>